<organism evidence="2">
    <name type="scientific">Zea mays</name>
    <name type="common">Maize</name>
    <dbReference type="NCBI Taxonomy" id="4577"/>
    <lineage>
        <taxon>Eukaryota</taxon>
        <taxon>Viridiplantae</taxon>
        <taxon>Streptophyta</taxon>
        <taxon>Embryophyta</taxon>
        <taxon>Tracheophyta</taxon>
        <taxon>Spermatophyta</taxon>
        <taxon>Magnoliopsida</taxon>
        <taxon>Liliopsida</taxon>
        <taxon>Poales</taxon>
        <taxon>Poaceae</taxon>
        <taxon>PACMAD clade</taxon>
        <taxon>Panicoideae</taxon>
        <taxon>Andropogonodae</taxon>
        <taxon>Andropogoneae</taxon>
        <taxon>Tripsacinae</taxon>
        <taxon>Zea</taxon>
    </lineage>
</organism>
<feature type="region of interest" description="Disordered" evidence="1">
    <location>
        <begin position="1"/>
        <end position="70"/>
    </location>
</feature>
<proteinExistence type="predicted"/>
<sequence length="70" mass="8319">MDDRRRRDLPHGHRQAERRQRRGLNRAASALGIGDTIQKQTRKRRRRDDLTFTTGKCPGRPAGRPFRWRV</sequence>
<dbReference type="EMBL" id="CM007647">
    <property type="protein sequence ID" value="ONM05297.1"/>
    <property type="molecule type" value="Genomic_DNA"/>
</dbReference>
<protein>
    <submittedName>
        <fullName evidence="2">Tetratricopeptide repeat (TPR)-like superfamily protein</fullName>
    </submittedName>
</protein>
<evidence type="ECO:0000313" key="2">
    <source>
        <dbReference type="EMBL" id="ONM05297.1"/>
    </source>
</evidence>
<accession>A0A1D6KRE9</accession>
<name>A0A1D6KRE9_MAIZE</name>
<feature type="compositionally biased region" description="Basic and acidic residues" evidence="1">
    <location>
        <begin position="1"/>
        <end position="18"/>
    </location>
</feature>
<dbReference type="AlphaFoldDB" id="A0A1D6KRE9"/>
<evidence type="ECO:0000256" key="1">
    <source>
        <dbReference type="SAM" id="MobiDB-lite"/>
    </source>
</evidence>
<reference evidence="2" key="1">
    <citation type="submission" date="2015-12" db="EMBL/GenBank/DDBJ databases">
        <title>Update maize B73 reference genome by single molecule sequencing technologies.</title>
        <authorList>
            <consortium name="Maize Genome Sequencing Project"/>
            <person name="Ware D."/>
        </authorList>
    </citation>
    <scope>NUCLEOTIDE SEQUENCE [LARGE SCALE GENOMIC DNA]</scope>
    <source>
        <tissue evidence="2">Seedling</tissue>
    </source>
</reference>
<gene>
    <name evidence="2" type="ORF">ZEAMMB73_Zm00001d032535</name>
</gene>